<comment type="caution">
    <text evidence="3">The sequence shown here is derived from an EMBL/GenBank/DDBJ whole genome shotgun (WGS) entry which is preliminary data.</text>
</comment>
<gene>
    <name evidence="3" type="ORF">LG368_11965</name>
</gene>
<feature type="chain" id="PRO_5040935303" evidence="1">
    <location>
        <begin position="24"/>
        <end position="188"/>
    </location>
</feature>
<feature type="signal peptide" evidence="1">
    <location>
        <begin position="1"/>
        <end position="23"/>
    </location>
</feature>
<dbReference type="InterPro" id="IPR008258">
    <property type="entry name" value="Transglycosylase_SLT_dom_1"/>
</dbReference>
<evidence type="ECO:0000313" key="3">
    <source>
        <dbReference type="EMBL" id="MCB5162609.1"/>
    </source>
</evidence>
<dbReference type="Proteomes" id="UP001139095">
    <property type="component" value="Unassembled WGS sequence"/>
</dbReference>
<organism evidence="3 4">
    <name type="scientific">Marinomonas algarum</name>
    <dbReference type="NCBI Taxonomy" id="2883105"/>
    <lineage>
        <taxon>Bacteria</taxon>
        <taxon>Pseudomonadati</taxon>
        <taxon>Pseudomonadota</taxon>
        <taxon>Gammaproteobacteria</taxon>
        <taxon>Oceanospirillales</taxon>
        <taxon>Oceanospirillaceae</taxon>
        <taxon>Marinomonas</taxon>
    </lineage>
</organism>
<sequence length="188" mass="21574">MLSRRFFTLACVFSLSISSAANAIDLRGTEFEKAGYKYDIDPVLLYSVALAESARSSDEFVGKIAPWPWTLRTNTAFYENSKEDAQRKLMSIIKKRGDKTSVDVGLMQVNLKWHSHRVEDVSSLLNIETNLEVGAQILSETIRSAPDDYALGVGRYHHWKDQERARKYGSRVLSIYRKIMDFEERNEE</sequence>
<dbReference type="SUPFAM" id="SSF53955">
    <property type="entry name" value="Lysozyme-like"/>
    <property type="match status" value="1"/>
</dbReference>
<evidence type="ECO:0000259" key="2">
    <source>
        <dbReference type="Pfam" id="PF01464"/>
    </source>
</evidence>
<evidence type="ECO:0000313" key="4">
    <source>
        <dbReference type="Proteomes" id="UP001139095"/>
    </source>
</evidence>
<proteinExistence type="predicted"/>
<dbReference type="RefSeq" id="WP_226754955.1">
    <property type="nucleotide sequence ID" value="NZ_JAJATW010000019.1"/>
</dbReference>
<name>A0A9X1INB9_9GAMM</name>
<dbReference type="AlphaFoldDB" id="A0A9X1INB9"/>
<dbReference type="InterPro" id="IPR023346">
    <property type="entry name" value="Lysozyme-like_dom_sf"/>
</dbReference>
<dbReference type="Pfam" id="PF01464">
    <property type="entry name" value="SLT"/>
    <property type="match status" value="1"/>
</dbReference>
<protein>
    <submittedName>
        <fullName evidence="3">Transglycosylase SLT domain-containing protein</fullName>
    </submittedName>
</protein>
<keyword evidence="1" id="KW-0732">Signal</keyword>
<feature type="domain" description="Transglycosylase SLT" evidence="2">
    <location>
        <begin position="31"/>
        <end position="153"/>
    </location>
</feature>
<keyword evidence="4" id="KW-1185">Reference proteome</keyword>
<reference evidence="3" key="1">
    <citation type="submission" date="2021-10" db="EMBL/GenBank/DDBJ databases">
        <title>Marinomonas pontica sp. nov., isolated from the Black Sea.</title>
        <authorList>
            <person name="Zhao L.-H."/>
            <person name="Xue J.-H."/>
        </authorList>
    </citation>
    <scope>NUCLEOTIDE SEQUENCE</scope>
    <source>
        <strain evidence="3">E8</strain>
    </source>
</reference>
<accession>A0A9X1INB9</accession>
<dbReference type="Gene3D" id="1.10.530.10">
    <property type="match status" value="1"/>
</dbReference>
<dbReference type="EMBL" id="JAJATW010000019">
    <property type="protein sequence ID" value="MCB5162609.1"/>
    <property type="molecule type" value="Genomic_DNA"/>
</dbReference>
<evidence type="ECO:0000256" key="1">
    <source>
        <dbReference type="SAM" id="SignalP"/>
    </source>
</evidence>